<keyword evidence="1" id="KW-1133">Transmembrane helix</keyword>
<dbReference type="EnsemblMetazoa" id="CJA13740a.1">
    <property type="protein sequence ID" value="CJA13740a.1"/>
    <property type="gene ID" value="WBGene00132944"/>
</dbReference>
<name>A0A8R1HWB1_CAEJA</name>
<feature type="chain" id="PRO_5035833194" evidence="2">
    <location>
        <begin position="20"/>
        <end position="139"/>
    </location>
</feature>
<evidence type="ECO:0000256" key="1">
    <source>
        <dbReference type="SAM" id="Phobius"/>
    </source>
</evidence>
<reference evidence="4" key="1">
    <citation type="submission" date="2010-08" db="EMBL/GenBank/DDBJ databases">
        <authorList>
            <consortium name="Caenorhabditis japonica Sequencing Consortium"/>
            <person name="Wilson R.K."/>
        </authorList>
    </citation>
    <scope>NUCLEOTIDE SEQUENCE [LARGE SCALE GENOMIC DNA]</scope>
    <source>
        <strain evidence="4">DF5081</strain>
    </source>
</reference>
<reference evidence="3" key="2">
    <citation type="submission" date="2022-06" db="UniProtKB">
        <authorList>
            <consortium name="EnsemblMetazoa"/>
        </authorList>
    </citation>
    <scope>IDENTIFICATION</scope>
    <source>
        <strain evidence="3">DF5081</strain>
    </source>
</reference>
<dbReference type="Proteomes" id="UP000005237">
    <property type="component" value="Unassembled WGS sequence"/>
</dbReference>
<proteinExistence type="predicted"/>
<keyword evidence="4" id="KW-1185">Reference proteome</keyword>
<evidence type="ECO:0000313" key="3">
    <source>
        <dbReference type="EnsemblMetazoa" id="CJA13740a.1"/>
    </source>
</evidence>
<keyword evidence="1" id="KW-0812">Transmembrane</keyword>
<sequence length="139" mass="15525">MNILTFFSIFFTLFIGTATQECQCPTPGESTPPTCLGYDRKLQANTLDEAIANFPDLTLEEEAEEIGLLEKDVNEALASANATSSCTRYRFVREKEKSLAAIEETQRKLPYLLIRITAAAAAIIIVIIMVVVIFFFFFV</sequence>
<accession>A0A8R1HWB1</accession>
<organism evidence="3 4">
    <name type="scientific">Caenorhabditis japonica</name>
    <dbReference type="NCBI Taxonomy" id="281687"/>
    <lineage>
        <taxon>Eukaryota</taxon>
        <taxon>Metazoa</taxon>
        <taxon>Ecdysozoa</taxon>
        <taxon>Nematoda</taxon>
        <taxon>Chromadorea</taxon>
        <taxon>Rhabditida</taxon>
        <taxon>Rhabditina</taxon>
        <taxon>Rhabditomorpha</taxon>
        <taxon>Rhabditoidea</taxon>
        <taxon>Rhabditidae</taxon>
        <taxon>Peloderinae</taxon>
        <taxon>Caenorhabditis</taxon>
    </lineage>
</organism>
<protein>
    <submittedName>
        <fullName evidence="3">Uncharacterized protein</fullName>
    </submittedName>
</protein>
<evidence type="ECO:0000313" key="4">
    <source>
        <dbReference type="Proteomes" id="UP000005237"/>
    </source>
</evidence>
<evidence type="ECO:0000256" key="2">
    <source>
        <dbReference type="SAM" id="SignalP"/>
    </source>
</evidence>
<keyword evidence="2" id="KW-0732">Signal</keyword>
<keyword evidence="1" id="KW-0472">Membrane</keyword>
<dbReference type="AlphaFoldDB" id="A0A8R1HWB1"/>
<feature type="transmembrane region" description="Helical" evidence="1">
    <location>
        <begin position="112"/>
        <end position="138"/>
    </location>
</feature>
<feature type="signal peptide" evidence="2">
    <location>
        <begin position="1"/>
        <end position="19"/>
    </location>
</feature>